<keyword evidence="5" id="KW-0805">Transcription regulation</keyword>
<evidence type="ECO:0000256" key="2">
    <source>
        <dbReference type="ARBA" id="ARBA00009354"/>
    </source>
</evidence>
<feature type="compositionally biased region" description="Polar residues" evidence="8">
    <location>
        <begin position="358"/>
        <end position="383"/>
    </location>
</feature>
<dbReference type="Pfam" id="PF18296">
    <property type="entry name" value="MID_MedPIWI"/>
    <property type="match status" value="1"/>
</dbReference>
<keyword evidence="6" id="KW-0804">Transcription</keyword>
<feature type="compositionally biased region" description="Polar residues" evidence="8">
    <location>
        <begin position="485"/>
        <end position="504"/>
    </location>
</feature>
<dbReference type="InterPro" id="IPR041285">
    <property type="entry name" value="MID_MedPIWI"/>
</dbReference>
<comment type="subcellular location">
    <subcellularLocation>
        <location evidence="1">Nucleus</location>
    </subcellularLocation>
</comment>
<dbReference type="PANTHER" id="PTHR48249:SF3">
    <property type="entry name" value="MEDIATOR OF RNA POLYMERASE II TRANSCRIPTION SUBUNIT 13"/>
    <property type="match status" value="1"/>
</dbReference>
<gene>
    <name evidence="10" type="ORF">CCAE0312_LOCUS1737</name>
</gene>
<protein>
    <recommendedName>
        <fullName evidence="3">Mediator of RNA polymerase II transcription subunit 13</fullName>
    </recommendedName>
</protein>
<evidence type="ECO:0000256" key="3">
    <source>
        <dbReference type="ARBA" id="ARBA00019618"/>
    </source>
</evidence>
<organism evidence="10">
    <name type="scientific">Compsopogon caeruleus</name>
    <dbReference type="NCBI Taxonomy" id="31354"/>
    <lineage>
        <taxon>Eukaryota</taxon>
        <taxon>Rhodophyta</taxon>
        <taxon>Compsopogonophyceae</taxon>
        <taxon>Compsopogonales</taxon>
        <taxon>Compsopogonaceae</taxon>
        <taxon>Compsopogon</taxon>
    </lineage>
</organism>
<feature type="compositionally biased region" description="Acidic residues" evidence="8">
    <location>
        <begin position="601"/>
        <end position="621"/>
    </location>
</feature>
<evidence type="ECO:0000256" key="6">
    <source>
        <dbReference type="ARBA" id="ARBA00023163"/>
    </source>
</evidence>
<evidence type="ECO:0000259" key="9">
    <source>
        <dbReference type="Pfam" id="PF18296"/>
    </source>
</evidence>
<evidence type="ECO:0000256" key="5">
    <source>
        <dbReference type="ARBA" id="ARBA00023015"/>
    </source>
</evidence>
<dbReference type="GO" id="GO:0003713">
    <property type="term" value="F:transcription coactivator activity"/>
    <property type="evidence" value="ECO:0007669"/>
    <property type="project" value="TreeGrafter"/>
</dbReference>
<accession>A0A7S1XCG5</accession>
<feature type="region of interest" description="Disordered" evidence="8">
    <location>
        <begin position="479"/>
        <end position="507"/>
    </location>
</feature>
<keyword evidence="7" id="KW-0539">Nucleus</keyword>
<dbReference type="GO" id="GO:0045944">
    <property type="term" value="P:positive regulation of transcription by RNA polymerase II"/>
    <property type="evidence" value="ECO:0007669"/>
    <property type="project" value="TreeGrafter"/>
</dbReference>
<dbReference type="InterPro" id="IPR051139">
    <property type="entry name" value="Mediator_complx_sub13"/>
</dbReference>
<reference evidence="10" key="1">
    <citation type="submission" date="2021-01" db="EMBL/GenBank/DDBJ databases">
        <authorList>
            <person name="Corre E."/>
            <person name="Pelletier E."/>
            <person name="Niang G."/>
            <person name="Scheremetjew M."/>
            <person name="Finn R."/>
            <person name="Kale V."/>
            <person name="Holt S."/>
            <person name="Cochrane G."/>
            <person name="Meng A."/>
            <person name="Brown T."/>
            <person name="Cohen L."/>
        </authorList>
    </citation>
    <scope>NUCLEOTIDE SEQUENCE</scope>
    <source>
        <strain evidence="10">SAG 36.94</strain>
    </source>
</reference>
<evidence type="ECO:0000256" key="7">
    <source>
        <dbReference type="ARBA" id="ARBA00023242"/>
    </source>
</evidence>
<name>A0A7S1XCG5_9RHOD</name>
<keyword evidence="4" id="KW-0678">Repressor</keyword>
<feature type="domain" description="MID" evidence="9">
    <location>
        <begin position="815"/>
        <end position="1008"/>
    </location>
</feature>
<dbReference type="PANTHER" id="PTHR48249">
    <property type="entry name" value="MEDIATOR OF RNA POLYMERASE II TRANSCRIPTION SUBUNIT 13"/>
    <property type="match status" value="1"/>
</dbReference>
<evidence type="ECO:0000313" key="10">
    <source>
        <dbReference type="EMBL" id="CAD9228128.1"/>
    </source>
</evidence>
<evidence type="ECO:0000256" key="1">
    <source>
        <dbReference type="ARBA" id="ARBA00004123"/>
    </source>
</evidence>
<feature type="region of interest" description="Disordered" evidence="8">
    <location>
        <begin position="596"/>
        <end position="621"/>
    </location>
</feature>
<comment type="similarity">
    <text evidence="2">Belongs to the Mediator complex subunit 13 family.</text>
</comment>
<feature type="region of interest" description="Disordered" evidence="8">
    <location>
        <begin position="1217"/>
        <end position="1241"/>
    </location>
</feature>
<dbReference type="GO" id="GO:0016592">
    <property type="term" value="C:mediator complex"/>
    <property type="evidence" value="ECO:0007669"/>
    <property type="project" value="TreeGrafter"/>
</dbReference>
<proteinExistence type="inferred from homology"/>
<dbReference type="EMBL" id="HBGH01003221">
    <property type="protein sequence ID" value="CAD9228128.1"/>
    <property type="molecule type" value="Transcribed_RNA"/>
</dbReference>
<evidence type="ECO:0000256" key="4">
    <source>
        <dbReference type="ARBA" id="ARBA00022491"/>
    </source>
</evidence>
<evidence type="ECO:0000256" key="8">
    <source>
        <dbReference type="SAM" id="MobiDB-lite"/>
    </source>
</evidence>
<sequence length="1395" mass="152259">MGTAEGGDSLSANYALTNVFAVTGLEDACYRTYRVRPGLTFPEVWKNAAGRPRDVNHIDALEERIKFLEFGVGLEIAATAAAVAMVNDTNKFFASSESLRDADDGSVLWVFGGSRTTEMEFDQLEDQINVVFEPVSRGVFRRKESREISDGVVPRSGVERALLAAVREAIFRAFARTGLTPVQDELIRPVDYNDIGSVSYKIKPFLSPSGDGSLLVMIAIGWSPFVPLRDADIDSPEPVEVSLSPFGMEATTCPRRIAGSSLSNNVLARWREAGLLATIQEPSEEECEDVPHTVIFVKLSNGQEVPVPRSLVLRAYRAKIESEQAGEKLGPKPIENLTVVETVFRHVWHGKKRPRSPSPDQNGCSPGKSESTLKPSNQSTAGLQESRLFKGPGIFVESNPELKDPSNSAIHLASLQNLKEQDHQKVDNVNYDEVSKLCELEEVEDYFNSGLDKGSTTIRKNNTKVEPVRKQVLREIPMEVDRSDPPSTVPESGNVQRNTAGPSTSRDEELKSLFADELRKCASAGTRSGLRSGNATGMISRSRINRITSNGALSSNILKRRSQGVRDRQILRNLYVPVAKIQMFGTRLVGIDSHVQTSETHDDDDDEGSSDDSEIDTEDECEVDEPRLQAATFVAPASNHQTVISSVAVDCLSACAALKYKDQRSNQLESLMASSRAKDHYALSTCATKVSLAAVLTLIDAQICGDMDMWLWSPFRKLLNKNPRERRLDPAVIRRSLFGVLRIFRDGRFGLSWKGPIEDGLALSGPLSLNEVPTTHVVLEVGRVCVGLDGDWLEASPQILPLWEKVGLEPYSGRKHVSYIVLAPKILATAAAVFFRDLGTMYEECSFGLHQAASLDSIILIGDGNDRIDAFYDVEDRDHVFPNEAEAKLLDRYSDAAAGVALKLTRHGGGNGGRLLVYVVSPFPAAHQMANARLLAALAPLAGIGRGGQGSGLVPWQDPQTAQELASKLPATIRLISPDLVSSQEMVSDGLPLRPQLMKALACSVYNSLKGKQLNASPDVDAILSSCGSVAKSKSEMMSPVTPEQAVCSPGSAVPTAVAGGGMAVDTTDELAEFSLAKSGSSSLYEPHAVLAGVGSHVGEYGADGGLVLLLSYCYVSSCMRYVCTLSDSRGDVMDSFVSPVLESESQEGRLKMFSLMWDRCSRWMVSFVKVVRLVVIKFGFLTESEVNDWIFFIEGQKERWVGAGIDISPSLRFGGSFKSRESPANQGEKPMRERSTDSPFCDSEKVPCSISVVSAQETNCLQLLDGKDREARAVALLMGREDAASEACVFVSELGDGKVAPTLLSLWCHFGLPMEDDNREDCPWDSYDVSRILLRIAENFQELRSLSIPPSWPSSRWSGRWPRHIRALDDMQRTVSAVFSVKPSPSLPRAATSS</sequence>
<feature type="region of interest" description="Disordered" evidence="8">
    <location>
        <begin position="348"/>
        <end position="385"/>
    </location>
</feature>